<evidence type="ECO:0000313" key="2">
    <source>
        <dbReference type="Proteomes" id="UP001262767"/>
    </source>
</evidence>
<evidence type="ECO:0000313" key="1">
    <source>
        <dbReference type="EMBL" id="MDR6629629.1"/>
    </source>
</evidence>
<sequence>MRVYLYLPLPNPLLEGEGKSLPKQDISTALYRSVRKGGLEGLNFKSPLTKQSFSSLKERGIFFFE</sequence>
<comment type="caution">
    <text evidence="1">The sequence shown here is derived from an EMBL/GenBank/DDBJ whole genome shotgun (WGS) entry which is preliminary data.</text>
</comment>
<dbReference type="Proteomes" id="UP001262767">
    <property type="component" value="Unassembled WGS sequence"/>
</dbReference>
<accession>A0AAW8LKV7</accession>
<dbReference type="EMBL" id="JAVDSC010000005">
    <property type="protein sequence ID" value="MDR6629629.1"/>
    <property type="molecule type" value="Genomic_DNA"/>
</dbReference>
<proteinExistence type="predicted"/>
<dbReference type="AlphaFoldDB" id="A0AAW8LKV7"/>
<name>A0AAW8LKV7_ACILW</name>
<organism evidence="1 2">
    <name type="scientific">Acinetobacter lwoffii</name>
    <dbReference type="NCBI Taxonomy" id="28090"/>
    <lineage>
        <taxon>Bacteria</taxon>
        <taxon>Pseudomonadati</taxon>
        <taxon>Pseudomonadota</taxon>
        <taxon>Gammaproteobacteria</taxon>
        <taxon>Moraxellales</taxon>
        <taxon>Moraxellaceae</taxon>
        <taxon>Acinetobacter</taxon>
    </lineage>
</organism>
<gene>
    <name evidence="1" type="ORF">J2X86_001670</name>
</gene>
<protein>
    <submittedName>
        <fullName evidence="1">Uncharacterized protein</fullName>
    </submittedName>
</protein>
<reference evidence="1" key="1">
    <citation type="submission" date="2023-07" db="EMBL/GenBank/DDBJ databases">
        <title>Sorghum-associated microbial communities from plants grown in Nebraska, USA.</title>
        <authorList>
            <person name="Schachtman D."/>
        </authorList>
    </citation>
    <scope>NUCLEOTIDE SEQUENCE</scope>
    <source>
        <strain evidence="1">BE44</strain>
    </source>
</reference>